<dbReference type="Proteomes" id="UP000602076">
    <property type="component" value="Unassembled WGS sequence"/>
</dbReference>
<dbReference type="AlphaFoldDB" id="A0A927CVS7"/>
<accession>A0A927CVS7</accession>
<dbReference type="PROSITE" id="PS51257">
    <property type="entry name" value="PROKAR_LIPOPROTEIN"/>
    <property type="match status" value="1"/>
</dbReference>
<name>A0A927CVS7_9BACI</name>
<evidence type="ECO:0000313" key="2">
    <source>
        <dbReference type="Proteomes" id="UP000602076"/>
    </source>
</evidence>
<sequence length="191" mass="21228">MKRIILHAVILSLLVVLGACSNVPSIGLIAAEVELTSDPHKVGYTEVELDNGKHEKISTTSLYYTFSIKNEGNRKIGKENAEEGLRVKIEPHEKLLTASEKVMGFNLFDESTYENHGVGKGYSYVNVLKPDESSDFIIYYDLGYEATFEDFPPAPTQQQLDLLITNALEATLIVTVGNEEIARFDLSKEAK</sequence>
<dbReference type="RefSeq" id="WP_190998245.1">
    <property type="nucleotide sequence ID" value="NZ_JACXSI010000022.1"/>
</dbReference>
<dbReference type="EMBL" id="JACXSI010000022">
    <property type="protein sequence ID" value="MBD3108708.1"/>
    <property type="molecule type" value="Genomic_DNA"/>
</dbReference>
<gene>
    <name evidence="1" type="ORF">IEO70_10045</name>
</gene>
<comment type="caution">
    <text evidence="1">The sequence shown here is derived from an EMBL/GenBank/DDBJ whole genome shotgun (WGS) entry which is preliminary data.</text>
</comment>
<keyword evidence="2" id="KW-1185">Reference proteome</keyword>
<proteinExistence type="predicted"/>
<organism evidence="1 2">
    <name type="scientific">Peribacillus faecalis</name>
    <dbReference type="NCBI Taxonomy" id="2772559"/>
    <lineage>
        <taxon>Bacteria</taxon>
        <taxon>Bacillati</taxon>
        <taxon>Bacillota</taxon>
        <taxon>Bacilli</taxon>
        <taxon>Bacillales</taxon>
        <taxon>Bacillaceae</taxon>
        <taxon>Peribacillus</taxon>
    </lineage>
</organism>
<protein>
    <recommendedName>
        <fullName evidence="3">Lipoprotein</fullName>
    </recommendedName>
</protein>
<reference evidence="1" key="1">
    <citation type="submission" date="2020-09" db="EMBL/GenBank/DDBJ databases">
        <title>Bacillus faecalis sp. nov., a moderately halophilic bacterium isolated from cow faeces.</title>
        <authorList>
            <person name="Jiang L."/>
            <person name="Lee J."/>
        </authorList>
    </citation>
    <scope>NUCLEOTIDE SEQUENCE</scope>
    <source>
        <strain evidence="1">AGMB 02131</strain>
    </source>
</reference>
<evidence type="ECO:0000313" key="1">
    <source>
        <dbReference type="EMBL" id="MBD3108708.1"/>
    </source>
</evidence>
<evidence type="ECO:0008006" key="3">
    <source>
        <dbReference type="Google" id="ProtNLM"/>
    </source>
</evidence>